<sequence length="206" mass="22307">MHNSVLIGLIIVILIGILYAGTCKTSSSRLCTVLIVLAAILIICYFQLRSSRREGYVGYNGYAPINYVMGRIDYNSGAADTTDGYQYADINQNISPLNNYDGLVIKSQLKSAPLLKSPTIFSPVGDGVALTEDPASKNFPTVDGQPGSPKHLFMFANNQVSWDCCGSSNILSDGLGGRGCVCYSNEQLKMFQNRGANKHSEMYPGI</sequence>
<dbReference type="EMBL" id="MN739981">
    <property type="protein sequence ID" value="QHT81355.1"/>
    <property type="molecule type" value="Genomic_DNA"/>
</dbReference>
<feature type="transmembrane region" description="Helical" evidence="1">
    <location>
        <begin position="30"/>
        <end position="48"/>
    </location>
</feature>
<keyword evidence="1" id="KW-0472">Membrane</keyword>
<keyword evidence="1" id="KW-0812">Transmembrane</keyword>
<name>A0A6C0HML5_9ZZZZ</name>
<accession>A0A6C0HML5</accession>
<dbReference type="AlphaFoldDB" id="A0A6C0HML5"/>
<evidence type="ECO:0000313" key="2">
    <source>
        <dbReference type="EMBL" id="QHT81355.1"/>
    </source>
</evidence>
<evidence type="ECO:0000256" key="1">
    <source>
        <dbReference type="SAM" id="Phobius"/>
    </source>
</evidence>
<reference evidence="2" key="1">
    <citation type="journal article" date="2020" name="Nature">
        <title>Giant virus diversity and host interactions through global metagenomics.</title>
        <authorList>
            <person name="Schulz F."/>
            <person name="Roux S."/>
            <person name="Paez-Espino D."/>
            <person name="Jungbluth S."/>
            <person name="Walsh D.A."/>
            <person name="Denef V.J."/>
            <person name="McMahon K.D."/>
            <person name="Konstantinidis K.T."/>
            <person name="Eloe-Fadrosh E.A."/>
            <person name="Kyrpides N.C."/>
            <person name="Woyke T."/>
        </authorList>
    </citation>
    <scope>NUCLEOTIDE SEQUENCE</scope>
    <source>
        <strain evidence="2">GVMAG-M-3300023184-13</strain>
    </source>
</reference>
<protein>
    <submittedName>
        <fullName evidence="2">Uncharacterized protein</fullName>
    </submittedName>
</protein>
<keyword evidence="1" id="KW-1133">Transmembrane helix</keyword>
<organism evidence="2">
    <name type="scientific">viral metagenome</name>
    <dbReference type="NCBI Taxonomy" id="1070528"/>
    <lineage>
        <taxon>unclassified sequences</taxon>
        <taxon>metagenomes</taxon>
        <taxon>organismal metagenomes</taxon>
    </lineage>
</organism>
<proteinExistence type="predicted"/>